<name>A0ABT9B617_9BACT</name>
<dbReference type="EMBL" id="JAUQSY010000002">
    <property type="protein sequence ID" value="MDO7873712.1"/>
    <property type="molecule type" value="Genomic_DNA"/>
</dbReference>
<sequence>MLEHSNTHCIAAMPFLRNAMAIINGKWKLPILMALRSGVRRFRDLERSIPGISSKVLAKELKDLEAQQLLKRTVHPGPPVAVDYEALPYAETLDPVIFMLRDWGMQHQQRLDETGPQ</sequence>
<protein>
    <submittedName>
        <fullName evidence="5">Helix-turn-helix domain-containing protein</fullName>
    </submittedName>
</protein>
<dbReference type="InterPro" id="IPR036390">
    <property type="entry name" value="WH_DNA-bd_sf"/>
</dbReference>
<keyword evidence="6" id="KW-1185">Reference proteome</keyword>
<evidence type="ECO:0000313" key="6">
    <source>
        <dbReference type="Proteomes" id="UP001176429"/>
    </source>
</evidence>
<keyword evidence="2" id="KW-0238">DNA-binding</keyword>
<dbReference type="RefSeq" id="WP_305005028.1">
    <property type="nucleotide sequence ID" value="NZ_JAUQSY010000002.1"/>
</dbReference>
<dbReference type="PANTHER" id="PTHR33204:SF29">
    <property type="entry name" value="TRANSCRIPTIONAL REGULATOR"/>
    <property type="match status" value="1"/>
</dbReference>
<keyword evidence="1" id="KW-0805">Transcription regulation</keyword>
<dbReference type="SUPFAM" id="SSF46785">
    <property type="entry name" value="Winged helix' DNA-binding domain"/>
    <property type="match status" value="1"/>
</dbReference>
<dbReference type="PROSITE" id="PS51118">
    <property type="entry name" value="HTH_HXLR"/>
    <property type="match status" value="1"/>
</dbReference>
<dbReference type="Pfam" id="PF01638">
    <property type="entry name" value="HxlR"/>
    <property type="match status" value="1"/>
</dbReference>
<comment type="caution">
    <text evidence="5">The sequence shown here is derived from an EMBL/GenBank/DDBJ whole genome shotgun (WGS) entry which is preliminary data.</text>
</comment>
<feature type="domain" description="HTH hxlR-type" evidence="4">
    <location>
        <begin position="13"/>
        <end position="112"/>
    </location>
</feature>
<dbReference type="InterPro" id="IPR002577">
    <property type="entry name" value="HTH_HxlR"/>
</dbReference>
<organism evidence="5 6">
    <name type="scientific">Hymenobacter aranciens</name>
    <dbReference type="NCBI Taxonomy" id="3063996"/>
    <lineage>
        <taxon>Bacteria</taxon>
        <taxon>Pseudomonadati</taxon>
        <taxon>Bacteroidota</taxon>
        <taxon>Cytophagia</taxon>
        <taxon>Cytophagales</taxon>
        <taxon>Hymenobacteraceae</taxon>
        <taxon>Hymenobacter</taxon>
    </lineage>
</organism>
<evidence type="ECO:0000256" key="2">
    <source>
        <dbReference type="ARBA" id="ARBA00023125"/>
    </source>
</evidence>
<reference evidence="5" key="1">
    <citation type="submission" date="2023-07" db="EMBL/GenBank/DDBJ databases">
        <authorList>
            <person name="Kim M.K."/>
        </authorList>
    </citation>
    <scope>NUCLEOTIDE SEQUENCE</scope>
    <source>
        <strain evidence="5">ASUV-10-1</strain>
    </source>
</reference>
<gene>
    <name evidence="5" type="ORF">Q5H93_03130</name>
</gene>
<dbReference type="PANTHER" id="PTHR33204">
    <property type="entry name" value="TRANSCRIPTIONAL REGULATOR, MARR FAMILY"/>
    <property type="match status" value="1"/>
</dbReference>
<keyword evidence="3" id="KW-0804">Transcription</keyword>
<evidence type="ECO:0000256" key="3">
    <source>
        <dbReference type="ARBA" id="ARBA00023163"/>
    </source>
</evidence>
<dbReference type="Proteomes" id="UP001176429">
    <property type="component" value="Unassembled WGS sequence"/>
</dbReference>
<accession>A0ABT9B617</accession>
<dbReference type="InterPro" id="IPR036388">
    <property type="entry name" value="WH-like_DNA-bd_sf"/>
</dbReference>
<evidence type="ECO:0000259" key="4">
    <source>
        <dbReference type="PROSITE" id="PS51118"/>
    </source>
</evidence>
<proteinExistence type="predicted"/>
<dbReference type="Gene3D" id="1.10.10.10">
    <property type="entry name" value="Winged helix-like DNA-binding domain superfamily/Winged helix DNA-binding domain"/>
    <property type="match status" value="1"/>
</dbReference>
<evidence type="ECO:0000256" key="1">
    <source>
        <dbReference type="ARBA" id="ARBA00023015"/>
    </source>
</evidence>
<evidence type="ECO:0000313" key="5">
    <source>
        <dbReference type="EMBL" id="MDO7873712.1"/>
    </source>
</evidence>